<proteinExistence type="predicted"/>
<organism evidence="1">
    <name type="scientific">Aquifex aeolicus</name>
    <dbReference type="NCBI Taxonomy" id="63363"/>
    <lineage>
        <taxon>Bacteria</taxon>
        <taxon>Pseudomonadati</taxon>
        <taxon>Aquificota</taxon>
        <taxon>Aquificia</taxon>
        <taxon>Aquificales</taxon>
        <taxon>Aquificaceae</taxon>
        <taxon>Aquifex</taxon>
    </lineage>
</organism>
<evidence type="ECO:0000313" key="1">
    <source>
        <dbReference type="EMBL" id="HHJ63312.1"/>
    </source>
</evidence>
<comment type="caution">
    <text evidence="1">The sequence shown here is derived from an EMBL/GenBank/DDBJ whole genome shotgun (WGS) entry which is preliminary data.</text>
</comment>
<accession>A0A7C5L1L7</accession>
<dbReference type="AlphaFoldDB" id="A0A7C5L1L7"/>
<dbReference type="Proteomes" id="UP000885792">
    <property type="component" value="Unassembled WGS sequence"/>
</dbReference>
<sequence length="282" mass="33293">MWKTDVQPKLVPALKGRKPEVAEYGYQIFRIPLSYKGVYVERDLLCLSWEREVKGVRERKIRPIRVVSQEYYLIPHSRLEREMRDAGFEVSVFKTGTDFRAQGTLKDQEAYLLLRNSYRNGAFAVDIYVKVGEVYMPTFKDAIWYPHRATNGPLLTREALEETWNFAKTIPSVLPKLKREAVPLGYLEFVKSLKVVRREYENGSLKKEEVDPVGEALYRKLKKYGNLYDFVLHLIRETEPFPEKGYGYRRIRDRIERYTGTVIREVLRLREALERMKLKKSA</sequence>
<dbReference type="EMBL" id="DRNB01000008">
    <property type="protein sequence ID" value="HHJ63312.1"/>
    <property type="molecule type" value="Genomic_DNA"/>
</dbReference>
<name>A0A7C5L1L7_AQUAO</name>
<reference evidence="1" key="1">
    <citation type="journal article" date="2020" name="mSystems">
        <title>Genome- and Community-Level Interaction Insights into Carbon Utilization and Element Cycling Functions of Hydrothermarchaeota in Hydrothermal Sediment.</title>
        <authorList>
            <person name="Zhou Z."/>
            <person name="Liu Y."/>
            <person name="Xu W."/>
            <person name="Pan J."/>
            <person name="Luo Z.H."/>
            <person name="Li M."/>
        </authorList>
    </citation>
    <scope>NUCLEOTIDE SEQUENCE [LARGE SCALE GENOMIC DNA]</scope>
    <source>
        <strain evidence="1">HyVt-501</strain>
    </source>
</reference>
<protein>
    <submittedName>
        <fullName evidence="1">Uncharacterized protein</fullName>
    </submittedName>
</protein>
<gene>
    <name evidence="1" type="ORF">ENJ61_00230</name>
</gene>